<dbReference type="InterPro" id="IPR036388">
    <property type="entry name" value="WH-like_DNA-bd_sf"/>
</dbReference>
<dbReference type="GO" id="GO:0003677">
    <property type="term" value="F:DNA binding"/>
    <property type="evidence" value="ECO:0007669"/>
    <property type="project" value="UniProtKB-KW"/>
</dbReference>
<dbReference type="Pfam" id="PF03466">
    <property type="entry name" value="LysR_substrate"/>
    <property type="match status" value="1"/>
</dbReference>
<dbReference type="InterPro" id="IPR005119">
    <property type="entry name" value="LysR_subst-bd"/>
</dbReference>
<dbReference type="SUPFAM" id="SSF46785">
    <property type="entry name" value="Winged helix' DNA-binding domain"/>
    <property type="match status" value="1"/>
</dbReference>
<evidence type="ECO:0000313" key="7">
    <source>
        <dbReference type="Proteomes" id="UP000276985"/>
    </source>
</evidence>
<sequence length="332" mass="37219">MPIHNLNHVNMFLQVIASGSISSAARILRKSHTAVSSAVSNLEIDLCVELVRRDGYKVEPTEQALRLIPYMRSLLNYQQLIGDIAFNLNKGPRNLRVLLDTAIPPSFCDTVSSVLLDDFNMVSLIRTSPADSLATIKQDNAEIDIAITIDEELKISRFNQCVLGYTKAFVVAHPQHPLCNASLHSIASLANYRQISLGSRFGQHSNLLRPVSDKVLFVENFDDMLRLVEAGVGWGIAPHYFVEERLRTGTLAVLSELYEPGGIDTKVYCYYNTALESERSFLRFLESARQRLRELGRQRFDEAPAWQPSIVETVPRCSGPKALAYRQRAAPE</sequence>
<dbReference type="InterPro" id="IPR000847">
    <property type="entry name" value="LysR_HTH_N"/>
</dbReference>
<dbReference type="AlphaFoldDB" id="A0ABD7K8P1"/>
<evidence type="ECO:0000313" key="6">
    <source>
        <dbReference type="EMBL" id="RTS50399.1"/>
    </source>
</evidence>
<evidence type="ECO:0000256" key="3">
    <source>
        <dbReference type="ARBA" id="ARBA00023125"/>
    </source>
</evidence>
<dbReference type="PANTHER" id="PTHR30579">
    <property type="entry name" value="TRANSCRIPTIONAL REGULATOR"/>
    <property type="match status" value="1"/>
</dbReference>
<dbReference type="SUPFAM" id="SSF53850">
    <property type="entry name" value="Periplasmic binding protein-like II"/>
    <property type="match status" value="1"/>
</dbReference>
<evidence type="ECO:0000256" key="1">
    <source>
        <dbReference type="ARBA" id="ARBA00009437"/>
    </source>
</evidence>
<dbReference type="PROSITE" id="PS50931">
    <property type="entry name" value="HTH_LYSR"/>
    <property type="match status" value="1"/>
</dbReference>
<evidence type="ECO:0000256" key="2">
    <source>
        <dbReference type="ARBA" id="ARBA00023015"/>
    </source>
</evidence>
<dbReference type="CDD" id="cd05466">
    <property type="entry name" value="PBP2_LTTR_substrate"/>
    <property type="match status" value="1"/>
</dbReference>
<dbReference type="InterPro" id="IPR036390">
    <property type="entry name" value="WH_DNA-bd_sf"/>
</dbReference>
<comment type="similarity">
    <text evidence="1">Belongs to the LysR transcriptional regulatory family.</text>
</comment>
<dbReference type="Proteomes" id="UP000276985">
    <property type="component" value="Unassembled WGS sequence"/>
</dbReference>
<organism evidence="6 7">
    <name type="scientific">Pseudomonas aeruginosa</name>
    <dbReference type="NCBI Taxonomy" id="287"/>
    <lineage>
        <taxon>Bacteria</taxon>
        <taxon>Pseudomonadati</taxon>
        <taxon>Pseudomonadota</taxon>
        <taxon>Gammaproteobacteria</taxon>
        <taxon>Pseudomonadales</taxon>
        <taxon>Pseudomonadaceae</taxon>
        <taxon>Pseudomonas</taxon>
    </lineage>
</organism>
<dbReference type="InterPro" id="IPR050176">
    <property type="entry name" value="LTTR"/>
</dbReference>
<feature type="domain" description="HTH lysR-type" evidence="5">
    <location>
        <begin position="4"/>
        <end position="61"/>
    </location>
</feature>
<accession>A0ABD7K8P1</accession>
<comment type="caution">
    <text evidence="6">The sequence shown here is derived from an EMBL/GenBank/DDBJ whole genome shotgun (WGS) entry which is preliminary data.</text>
</comment>
<dbReference type="Pfam" id="PF00126">
    <property type="entry name" value="HTH_1"/>
    <property type="match status" value="1"/>
</dbReference>
<dbReference type="Gene3D" id="3.40.190.290">
    <property type="match status" value="1"/>
</dbReference>
<dbReference type="RefSeq" id="WP_023442692.1">
    <property type="nucleotide sequence ID" value="NZ_LLQP01000001.1"/>
</dbReference>
<keyword evidence="4" id="KW-0804">Transcription</keyword>
<name>A0ABD7K8P1_PSEAI</name>
<gene>
    <name evidence="6" type="ORF">DY940_04600</name>
</gene>
<keyword evidence="3" id="KW-0238">DNA-binding</keyword>
<evidence type="ECO:0000259" key="5">
    <source>
        <dbReference type="PROSITE" id="PS50931"/>
    </source>
</evidence>
<dbReference type="FunFam" id="3.40.190.290:FF:000026">
    <property type="entry name" value="Transcriptional regulator MvfR"/>
    <property type="match status" value="1"/>
</dbReference>
<protein>
    <submittedName>
        <fullName evidence="6">LysR family transcriptional regulator</fullName>
    </submittedName>
</protein>
<dbReference type="Gene3D" id="1.10.10.10">
    <property type="entry name" value="Winged helix-like DNA-binding domain superfamily/Winged helix DNA-binding domain"/>
    <property type="match status" value="1"/>
</dbReference>
<reference evidence="6 7" key="1">
    <citation type="submission" date="2018-12" db="EMBL/GenBank/DDBJ databases">
        <title>Pseudomonas aeruginosa Diversity Panel.</title>
        <authorList>
            <person name="Snesrud E."/>
            <person name="Mcgann P."/>
        </authorList>
    </citation>
    <scope>NUCLEOTIDE SEQUENCE [LARGE SCALE GENOMIC DNA]</scope>
    <source>
        <strain evidence="6 7">MRSN6241</strain>
    </source>
</reference>
<evidence type="ECO:0000256" key="4">
    <source>
        <dbReference type="ARBA" id="ARBA00023163"/>
    </source>
</evidence>
<proteinExistence type="inferred from homology"/>
<dbReference type="PANTHER" id="PTHR30579:SF7">
    <property type="entry name" value="HTH-TYPE TRANSCRIPTIONAL REGULATOR LRHA-RELATED"/>
    <property type="match status" value="1"/>
</dbReference>
<dbReference type="EMBL" id="RXTL01000006">
    <property type="protein sequence ID" value="RTS50399.1"/>
    <property type="molecule type" value="Genomic_DNA"/>
</dbReference>
<keyword evidence="2" id="KW-0805">Transcription regulation</keyword>